<feature type="transmembrane region" description="Helical" evidence="1">
    <location>
        <begin position="6"/>
        <end position="24"/>
    </location>
</feature>
<dbReference type="Proteomes" id="UP001159363">
    <property type="component" value="Chromosome 3"/>
</dbReference>
<evidence type="ECO:0000313" key="2">
    <source>
        <dbReference type="EMBL" id="KAJ8891236.1"/>
    </source>
</evidence>
<organism evidence="2 3">
    <name type="scientific">Dryococelus australis</name>
    <dbReference type="NCBI Taxonomy" id="614101"/>
    <lineage>
        <taxon>Eukaryota</taxon>
        <taxon>Metazoa</taxon>
        <taxon>Ecdysozoa</taxon>
        <taxon>Arthropoda</taxon>
        <taxon>Hexapoda</taxon>
        <taxon>Insecta</taxon>
        <taxon>Pterygota</taxon>
        <taxon>Neoptera</taxon>
        <taxon>Polyneoptera</taxon>
        <taxon>Phasmatodea</taxon>
        <taxon>Verophasmatodea</taxon>
        <taxon>Anareolatae</taxon>
        <taxon>Phasmatidae</taxon>
        <taxon>Eurycanthinae</taxon>
        <taxon>Dryococelus</taxon>
    </lineage>
</organism>
<protein>
    <submittedName>
        <fullName evidence="2">Uncharacterized protein</fullName>
    </submittedName>
</protein>
<evidence type="ECO:0000256" key="1">
    <source>
        <dbReference type="SAM" id="Phobius"/>
    </source>
</evidence>
<evidence type="ECO:0000313" key="3">
    <source>
        <dbReference type="Proteomes" id="UP001159363"/>
    </source>
</evidence>
<sequence length="118" mass="13512">MWSIIFQSVVIAMCLLTEYLGYLNRITCSHLLKRHQTNIGIKNTHNGLPTTVTVTKSTELLHEAYKNVPALPEEHHKLLKFVTLSEHARMFYQNALSDIVEGDQVNNIVVHVEEEPFV</sequence>
<gene>
    <name evidence="2" type="ORF">PR048_010751</name>
</gene>
<keyword evidence="1" id="KW-1133">Transmembrane helix</keyword>
<keyword evidence="3" id="KW-1185">Reference proteome</keyword>
<comment type="caution">
    <text evidence="2">The sequence shown here is derived from an EMBL/GenBank/DDBJ whole genome shotgun (WGS) entry which is preliminary data.</text>
</comment>
<accession>A0ABQ9I3K7</accession>
<name>A0ABQ9I3K7_9NEOP</name>
<keyword evidence="1" id="KW-0472">Membrane</keyword>
<proteinExistence type="predicted"/>
<keyword evidence="1" id="KW-0812">Transmembrane</keyword>
<dbReference type="EMBL" id="JARBHB010000003">
    <property type="protein sequence ID" value="KAJ8891236.1"/>
    <property type="molecule type" value="Genomic_DNA"/>
</dbReference>
<reference evidence="2 3" key="1">
    <citation type="submission" date="2023-02" db="EMBL/GenBank/DDBJ databases">
        <title>LHISI_Scaffold_Assembly.</title>
        <authorList>
            <person name="Stuart O.P."/>
            <person name="Cleave R."/>
            <person name="Magrath M.J.L."/>
            <person name="Mikheyev A.S."/>
        </authorList>
    </citation>
    <scope>NUCLEOTIDE SEQUENCE [LARGE SCALE GENOMIC DNA]</scope>
    <source>
        <strain evidence="2">Daus_M_001</strain>
        <tissue evidence="2">Leg muscle</tissue>
    </source>
</reference>